<dbReference type="Pfam" id="PF07075">
    <property type="entry name" value="NamZ_N"/>
    <property type="match status" value="1"/>
</dbReference>
<dbReference type="InterPro" id="IPR008302">
    <property type="entry name" value="NamZ"/>
</dbReference>
<dbReference type="Pfam" id="PF20732">
    <property type="entry name" value="NamZ_C"/>
    <property type="match status" value="1"/>
</dbReference>
<dbReference type="AlphaFoldDB" id="A0A521DWN8"/>
<dbReference type="RefSeq" id="WP_142604428.1">
    <property type="nucleotide sequence ID" value="NZ_FXSZ01000009.1"/>
</dbReference>
<sequence length="402" mass="45461">MNKLLISIITFFTIGIHISRAQLTIPLSKGMPPVVVGAAQTNEYLPKLKGKTIAIVVNQTSMIGNIHLVDSLLHLGINIKTVFAPEHGFRGDADAGEKVDNSVDAKTHLPIVSLYGKHYKPYPEDLKGVDIVIFDIQDVGVRFYTYISTLHYLMEACAENNVDVMVFDRPNPNGFYVDGPILDPKFKSFVGMHPVPIVHGLTIGEYAQMINGEKWLKDGIQCKLSVISMKNWDHSKTYILPIKPSPNLPNNQAVLLYPSICLFEGTEISLARGTSFPFQAIGAPALKDQPFSFTPVSIQGMSKNPPHENQECHGVDLRNFDTYFFKKQRKLNLKWLLNMYKIYPDKEKFFLPTLFFDKLAGSDQLRKQLIAGKSESEIRASWEPGLSNFKKMRTRYLLYRDY</sequence>
<dbReference type="Gene3D" id="3.40.50.12170">
    <property type="entry name" value="Uncharacterised protein PF07075, DUF1343"/>
    <property type="match status" value="1"/>
</dbReference>
<reference evidence="3 4" key="1">
    <citation type="submission" date="2017-05" db="EMBL/GenBank/DDBJ databases">
        <authorList>
            <person name="Varghese N."/>
            <person name="Submissions S."/>
        </authorList>
    </citation>
    <scope>NUCLEOTIDE SEQUENCE [LARGE SCALE GENOMIC DNA]</scope>
    <source>
        <strain evidence="3 4">DSM 21342</strain>
    </source>
</reference>
<dbReference type="Proteomes" id="UP000315971">
    <property type="component" value="Unassembled WGS sequence"/>
</dbReference>
<evidence type="ECO:0000313" key="4">
    <source>
        <dbReference type="Proteomes" id="UP000315971"/>
    </source>
</evidence>
<protein>
    <submittedName>
        <fullName evidence="3">Uncharacterized conserved protein YbbC, DUF1343 family</fullName>
    </submittedName>
</protein>
<accession>A0A521DWN8</accession>
<proteinExistence type="predicted"/>
<keyword evidence="4" id="KW-1185">Reference proteome</keyword>
<dbReference type="PIRSF" id="PIRSF016719">
    <property type="entry name" value="UCP016719"/>
    <property type="match status" value="1"/>
</dbReference>
<feature type="domain" description="Peptidoglycan beta-N-acetylmuramidase NamZ C-terminal" evidence="2">
    <location>
        <begin position="255"/>
        <end position="399"/>
    </location>
</feature>
<dbReference type="EMBL" id="FXSZ01000009">
    <property type="protein sequence ID" value="SMO76055.1"/>
    <property type="molecule type" value="Genomic_DNA"/>
</dbReference>
<dbReference type="InterPro" id="IPR048503">
    <property type="entry name" value="NamZ_C"/>
</dbReference>
<gene>
    <name evidence="3" type="ORF">SAMN06265350_10921</name>
</gene>
<name>A0A521DWN8_9SPHI</name>
<evidence type="ECO:0000313" key="3">
    <source>
        <dbReference type="EMBL" id="SMO76055.1"/>
    </source>
</evidence>
<dbReference type="Gene3D" id="3.90.1150.140">
    <property type="match status" value="1"/>
</dbReference>
<feature type="domain" description="Peptidoglycan beta-N-acetylmuramidase NamZ N-terminal" evidence="1">
    <location>
        <begin position="53"/>
        <end position="251"/>
    </location>
</feature>
<dbReference type="OrthoDB" id="9801061at2"/>
<dbReference type="InterPro" id="IPR048502">
    <property type="entry name" value="NamZ_N"/>
</dbReference>
<dbReference type="PANTHER" id="PTHR42915">
    <property type="entry name" value="HYPOTHETICAL 460 KDA PROTEIN IN FEUA-SIGW INTERGENIC REGION [PRECURSOR]"/>
    <property type="match status" value="1"/>
</dbReference>
<dbReference type="GO" id="GO:0033922">
    <property type="term" value="F:peptidoglycan beta-N-acetylmuramidase activity"/>
    <property type="evidence" value="ECO:0007669"/>
    <property type="project" value="InterPro"/>
</dbReference>
<organism evidence="3 4">
    <name type="scientific">Solitalea koreensis</name>
    <dbReference type="NCBI Taxonomy" id="543615"/>
    <lineage>
        <taxon>Bacteria</taxon>
        <taxon>Pseudomonadati</taxon>
        <taxon>Bacteroidota</taxon>
        <taxon>Sphingobacteriia</taxon>
        <taxon>Sphingobacteriales</taxon>
        <taxon>Sphingobacteriaceae</taxon>
        <taxon>Solitalea</taxon>
    </lineage>
</organism>
<evidence type="ECO:0000259" key="2">
    <source>
        <dbReference type="Pfam" id="PF20732"/>
    </source>
</evidence>
<dbReference type="PANTHER" id="PTHR42915:SF1">
    <property type="entry name" value="PEPTIDOGLYCAN BETA-N-ACETYLMURAMIDASE NAMZ"/>
    <property type="match status" value="1"/>
</dbReference>
<evidence type="ECO:0000259" key="1">
    <source>
        <dbReference type="Pfam" id="PF07075"/>
    </source>
</evidence>